<reference evidence="3 4" key="1">
    <citation type="submission" date="2017-01" db="EMBL/GenBank/DDBJ databases">
        <title>Novel large sulfur bacteria in the metagenomes of groundwater-fed chemosynthetic microbial mats in the Lake Huron basin.</title>
        <authorList>
            <person name="Sharrar A.M."/>
            <person name="Flood B.E."/>
            <person name="Bailey J.V."/>
            <person name="Jones D.S."/>
            <person name="Biddanda B."/>
            <person name="Ruberg S.A."/>
            <person name="Marcus D.N."/>
            <person name="Dick G.J."/>
        </authorList>
    </citation>
    <scope>NUCLEOTIDE SEQUENCE [LARGE SCALE GENOMIC DNA]</scope>
    <source>
        <strain evidence="3">A8</strain>
    </source>
</reference>
<dbReference type="SUPFAM" id="SSF55424">
    <property type="entry name" value="FAD/NAD-linked reductases, dimerisation (C-terminal) domain"/>
    <property type="match status" value="1"/>
</dbReference>
<protein>
    <submittedName>
        <fullName evidence="3">Pyridine nucleotide-disulfide oxidoreductase</fullName>
    </submittedName>
</protein>
<evidence type="ECO:0000259" key="2">
    <source>
        <dbReference type="Pfam" id="PF21706"/>
    </source>
</evidence>
<dbReference type="InterPro" id="IPR016156">
    <property type="entry name" value="FAD/NAD-linked_Rdtase_dimer_sf"/>
</dbReference>
<dbReference type="InterPro" id="IPR049386">
    <property type="entry name" value="FCSD_central"/>
</dbReference>
<sequence length="416" mass="43769">MSTVNRRQFLQSLGLASAAAAAVAFPGIIKAATTRPHVVVIGGGFAGATAAKYLRYWSGAVDVTLVEPNATYYSPILSNLVLNNQRNLGQISFNYNTLASKYGIKVVNDWVDSINAPNQTVNLRGGTVLAYDRLIIAPGIQFMDVPGLDSNKVPHAWKAGAQTTLLQQQLAAMPTGGTFVMTIPAAPYRCPPGPYERACVVADWLRTNKPGSKVVVLDANAAIVAEPAIFGAAFTDYGVQYVPSAALQSVDSDAKIAYTSAGTFKADVLNVIPPQSAGAIIHATGLANVNARWAGVNPLSYESTAVPNIHIIGDSQGTGQPKAGHIANAEAKVCADAILRLLSGGQPYAAPVTNSACYSPISASTASWLTAVYAYEQASGTMKLVPESFGAAAAPSNKYYNRMFDWTTNLFNDTFA</sequence>
<name>A0A1Y1QWR0_9GAMM</name>
<dbReference type="PANTHER" id="PTHR43755:SF1">
    <property type="entry name" value="FAD-DEPENDENT PYRIDINE NUCLEOTIDE-DISULPHIDE OXIDOREDUCTASE"/>
    <property type="match status" value="1"/>
</dbReference>
<dbReference type="Proteomes" id="UP000192491">
    <property type="component" value="Unassembled WGS sequence"/>
</dbReference>
<dbReference type="PROSITE" id="PS51318">
    <property type="entry name" value="TAT"/>
    <property type="match status" value="1"/>
</dbReference>
<evidence type="ECO:0000313" key="4">
    <source>
        <dbReference type="Proteomes" id="UP000192491"/>
    </source>
</evidence>
<dbReference type="InterPro" id="IPR006311">
    <property type="entry name" value="TAT_signal"/>
</dbReference>
<feature type="domain" description="Flavocytochrome c sulphide dehydrogenase flavin-binding" evidence="1">
    <location>
        <begin position="350"/>
        <end position="415"/>
    </location>
</feature>
<dbReference type="SUPFAM" id="SSF51905">
    <property type="entry name" value="FAD/NAD(P)-binding domain"/>
    <property type="match status" value="2"/>
</dbReference>
<dbReference type="PANTHER" id="PTHR43755">
    <property type="match status" value="1"/>
</dbReference>
<proteinExistence type="predicted"/>
<evidence type="ECO:0000313" key="3">
    <source>
        <dbReference type="EMBL" id="OQX15632.1"/>
    </source>
</evidence>
<dbReference type="GO" id="GO:0050660">
    <property type="term" value="F:flavin adenine dinucleotide binding"/>
    <property type="evidence" value="ECO:0007669"/>
    <property type="project" value="InterPro"/>
</dbReference>
<dbReference type="InterPro" id="IPR015323">
    <property type="entry name" value="FlavoCytC_S_DH_flav-bd"/>
</dbReference>
<dbReference type="PRINTS" id="PR00368">
    <property type="entry name" value="FADPNR"/>
</dbReference>
<dbReference type="InterPro" id="IPR036188">
    <property type="entry name" value="FAD/NAD-bd_sf"/>
</dbReference>
<comment type="caution">
    <text evidence="3">The sequence shown here is derived from an EMBL/GenBank/DDBJ whole genome shotgun (WGS) entry which is preliminary data.</text>
</comment>
<feature type="domain" description="Sulfide dehydrogenase [flavocytochrome c] flavoprotein chain central" evidence="2">
    <location>
        <begin position="163"/>
        <end position="273"/>
    </location>
</feature>
<accession>A0A1Y1QWR0</accession>
<dbReference type="GO" id="GO:0016491">
    <property type="term" value="F:oxidoreductase activity"/>
    <property type="evidence" value="ECO:0007669"/>
    <property type="project" value="InterPro"/>
</dbReference>
<gene>
    <name evidence="3" type="ORF">BWK73_06330</name>
</gene>
<dbReference type="Pfam" id="PF21706">
    <property type="entry name" value="FCSD_central"/>
    <property type="match status" value="1"/>
</dbReference>
<dbReference type="InterPro" id="IPR052541">
    <property type="entry name" value="SQRD"/>
</dbReference>
<evidence type="ECO:0000259" key="1">
    <source>
        <dbReference type="Pfam" id="PF09242"/>
    </source>
</evidence>
<dbReference type="AlphaFoldDB" id="A0A1Y1QWR0"/>
<organism evidence="3 4">
    <name type="scientific">Thiothrix lacustris</name>
    <dbReference type="NCBI Taxonomy" id="525917"/>
    <lineage>
        <taxon>Bacteria</taxon>
        <taxon>Pseudomonadati</taxon>
        <taxon>Pseudomonadota</taxon>
        <taxon>Gammaproteobacteria</taxon>
        <taxon>Thiotrichales</taxon>
        <taxon>Thiotrichaceae</taxon>
        <taxon>Thiothrix</taxon>
    </lineage>
</organism>
<dbReference type="Gene3D" id="3.50.50.60">
    <property type="entry name" value="FAD/NAD(P)-binding domain"/>
    <property type="match status" value="2"/>
</dbReference>
<dbReference type="Pfam" id="PF09242">
    <property type="entry name" value="FCSD-flav_bind"/>
    <property type="match status" value="1"/>
</dbReference>
<dbReference type="EMBL" id="MTEJ01000012">
    <property type="protein sequence ID" value="OQX15632.1"/>
    <property type="molecule type" value="Genomic_DNA"/>
</dbReference>